<evidence type="ECO:0000313" key="3">
    <source>
        <dbReference type="EMBL" id="KRM00205.1"/>
    </source>
</evidence>
<name>A0A0R1V3Q6_9LACO</name>
<dbReference type="InterPro" id="IPR001478">
    <property type="entry name" value="PDZ"/>
</dbReference>
<evidence type="ECO:0000259" key="2">
    <source>
        <dbReference type="PROSITE" id="PS50106"/>
    </source>
</evidence>
<feature type="transmembrane region" description="Helical" evidence="1">
    <location>
        <begin position="6"/>
        <end position="31"/>
    </location>
</feature>
<feature type="transmembrane region" description="Helical" evidence="1">
    <location>
        <begin position="52"/>
        <end position="73"/>
    </location>
</feature>
<dbReference type="Pfam" id="PF13180">
    <property type="entry name" value="PDZ_2"/>
    <property type="match status" value="1"/>
</dbReference>
<dbReference type="AlphaFoldDB" id="A0A0R1V3Q6"/>
<dbReference type="PROSITE" id="PS50106">
    <property type="entry name" value="PDZ"/>
    <property type="match status" value="1"/>
</dbReference>
<dbReference type="Proteomes" id="UP000051166">
    <property type="component" value="Unassembled WGS sequence"/>
</dbReference>
<gene>
    <name evidence="3" type="ORF">FD50_GL002180</name>
</gene>
<comment type="caution">
    <text evidence="3">The sequence shown here is derived from an EMBL/GenBank/DDBJ whole genome shotgun (WGS) entry which is preliminary data.</text>
</comment>
<dbReference type="SUPFAM" id="SSF50156">
    <property type="entry name" value="PDZ domain-like"/>
    <property type="match status" value="1"/>
</dbReference>
<proteinExistence type="predicted"/>
<evidence type="ECO:0000256" key="1">
    <source>
        <dbReference type="SAM" id="Phobius"/>
    </source>
</evidence>
<dbReference type="InterPro" id="IPR036034">
    <property type="entry name" value="PDZ_sf"/>
</dbReference>
<feature type="transmembrane region" description="Helical" evidence="1">
    <location>
        <begin position="247"/>
        <end position="264"/>
    </location>
</feature>
<keyword evidence="1" id="KW-0472">Membrane</keyword>
<feature type="transmembrane region" description="Helical" evidence="1">
    <location>
        <begin position="140"/>
        <end position="159"/>
    </location>
</feature>
<keyword evidence="1" id="KW-1133">Transmembrane helix</keyword>
<feature type="transmembrane region" description="Helical" evidence="1">
    <location>
        <begin position="180"/>
        <end position="198"/>
    </location>
</feature>
<dbReference type="EMBL" id="AZFQ01000012">
    <property type="protein sequence ID" value="KRM00205.1"/>
    <property type="molecule type" value="Genomic_DNA"/>
</dbReference>
<keyword evidence="1" id="KW-0812">Transmembrane</keyword>
<feature type="transmembrane region" description="Helical" evidence="1">
    <location>
        <begin position="101"/>
        <end position="120"/>
    </location>
</feature>
<evidence type="ECO:0000313" key="4">
    <source>
        <dbReference type="Proteomes" id="UP000051166"/>
    </source>
</evidence>
<feature type="transmembrane region" description="Helical" evidence="1">
    <location>
        <begin position="270"/>
        <end position="288"/>
    </location>
</feature>
<feature type="domain" description="PDZ" evidence="2">
    <location>
        <begin position="303"/>
        <end position="347"/>
    </location>
</feature>
<dbReference type="STRING" id="1423801.FD50_GL002180"/>
<protein>
    <recommendedName>
        <fullName evidence="2">PDZ domain-containing protein</fullName>
    </recommendedName>
</protein>
<keyword evidence="4" id="KW-1185">Reference proteome</keyword>
<dbReference type="PROSITE" id="PS51257">
    <property type="entry name" value="PROKAR_LIPOPROTEIN"/>
    <property type="match status" value="1"/>
</dbReference>
<dbReference type="SMART" id="SM00228">
    <property type="entry name" value="PDZ"/>
    <property type="match status" value="1"/>
</dbReference>
<dbReference type="OrthoDB" id="198399at2"/>
<organism evidence="3 4">
    <name type="scientific">Liquorilactobacillus satsumensis DSM 16230 = JCM 12392</name>
    <dbReference type="NCBI Taxonomy" id="1423801"/>
    <lineage>
        <taxon>Bacteria</taxon>
        <taxon>Bacillati</taxon>
        <taxon>Bacillota</taxon>
        <taxon>Bacilli</taxon>
        <taxon>Lactobacillales</taxon>
        <taxon>Lactobacillaceae</taxon>
        <taxon>Liquorilactobacillus</taxon>
    </lineage>
</organism>
<dbReference type="RefSeq" id="WP_056959621.1">
    <property type="nucleotide sequence ID" value="NZ_AZFQ01000012.1"/>
</dbReference>
<dbReference type="PATRIC" id="fig|1423801.4.peg.2227"/>
<dbReference type="GeneID" id="98307129"/>
<sequence>MLMIKFILLWGLQPVFWFGFLATSCAHFLRIKHEREHYHVAINRDFYEGRHYLKNGFIFSLLGSMLCLGLGVVFPIKWIFMYSIAAILGIIFSVFCDAGLFFLLSACLLPIGVHFLQTWFPHTNMLQLEKLVPQNFNGTAFLLLCALFFLFRWLLLGRFSPEFLTPKIKQGKRGRKLASYNWRELTVVPLVVLIPGNFSQNLIPFWPLVTFQGQHYSFFVLPLLVSGSLCIWRTAVTVGVAQARKNAAQLLGFCLLGALITAVVSQAVGVVFLLLVLMVVLRFIRRYAKMKKQGKWYVETYNGIRVIAVRPNTPAAKMQLEPGDVILECNGKTVVNEAEFYAALKLVPTFCRLKVKTYAGELKIAESAIFANSPHEIGLVLFH</sequence>
<feature type="transmembrane region" description="Helical" evidence="1">
    <location>
        <begin position="218"/>
        <end position="235"/>
    </location>
</feature>
<feature type="transmembrane region" description="Helical" evidence="1">
    <location>
        <begin position="79"/>
        <end position="96"/>
    </location>
</feature>
<reference evidence="3 4" key="1">
    <citation type="journal article" date="2015" name="Genome Announc.">
        <title>Expanding the biotechnology potential of lactobacilli through comparative genomics of 213 strains and associated genera.</title>
        <authorList>
            <person name="Sun Z."/>
            <person name="Harris H.M."/>
            <person name="McCann A."/>
            <person name="Guo C."/>
            <person name="Argimon S."/>
            <person name="Zhang W."/>
            <person name="Yang X."/>
            <person name="Jeffery I.B."/>
            <person name="Cooney J.C."/>
            <person name="Kagawa T.F."/>
            <person name="Liu W."/>
            <person name="Song Y."/>
            <person name="Salvetti E."/>
            <person name="Wrobel A."/>
            <person name="Rasinkangas P."/>
            <person name="Parkhill J."/>
            <person name="Rea M.C."/>
            <person name="O'Sullivan O."/>
            <person name="Ritari J."/>
            <person name="Douillard F.P."/>
            <person name="Paul Ross R."/>
            <person name="Yang R."/>
            <person name="Briner A.E."/>
            <person name="Felis G.E."/>
            <person name="de Vos W.M."/>
            <person name="Barrangou R."/>
            <person name="Klaenhammer T.R."/>
            <person name="Caufield P.W."/>
            <person name="Cui Y."/>
            <person name="Zhang H."/>
            <person name="O'Toole P.W."/>
        </authorList>
    </citation>
    <scope>NUCLEOTIDE SEQUENCE [LARGE SCALE GENOMIC DNA]</scope>
    <source>
        <strain evidence="3 4">DSM 16230</strain>
    </source>
</reference>
<dbReference type="Gene3D" id="2.30.42.10">
    <property type="match status" value="1"/>
</dbReference>
<accession>A0A0R1V3Q6</accession>